<feature type="region of interest" description="Disordered" evidence="1">
    <location>
        <begin position="87"/>
        <end position="155"/>
    </location>
</feature>
<dbReference type="AlphaFoldDB" id="A0ABD3MEN5"/>
<feature type="signal peptide" evidence="2">
    <location>
        <begin position="1"/>
        <end position="20"/>
    </location>
</feature>
<feature type="region of interest" description="Disordered" evidence="1">
    <location>
        <begin position="332"/>
        <end position="370"/>
    </location>
</feature>
<evidence type="ECO:0000256" key="1">
    <source>
        <dbReference type="SAM" id="MobiDB-lite"/>
    </source>
</evidence>
<protein>
    <submittedName>
        <fullName evidence="3">Uncharacterized protein</fullName>
    </submittedName>
</protein>
<dbReference type="Proteomes" id="UP001530315">
    <property type="component" value="Unassembled WGS sequence"/>
</dbReference>
<keyword evidence="4" id="KW-1185">Reference proteome</keyword>
<comment type="caution">
    <text evidence="3">The sequence shown here is derived from an EMBL/GenBank/DDBJ whole genome shotgun (WGS) entry which is preliminary data.</text>
</comment>
<dbReference type="EMBL" id="JALLAZ020001837">
    <property type="protein sequence ID" value="KAL3762072.1"/>
    <property type="molecule type" value="Genomic_DNA"/>
</dbReference>
<evidence type="ECO:0000256" key="2">
    <source>
        <dbReference type="SAM" id="SignalP"/>
    </source>
</evidence>
<feature type="compositionally biased region" description="Low complexity" evidence="1">
    <location>
        <begin position="96"/>
        <end position="109"/>
    </location>
</feature>
<keyword evidence="2" id="KW-0732">Signal</keyword>
<accession>A0ABD3MEN5</accession>
<gene>
    <name evidence="3" type="ORF">ACHAW5_002585</name>
</gene>
<reference evidence="3 4" key="1">
    <citation type="submission" date="2024-10" db="EMBL/GenBank/DDBJ databases">
        <title>Updated reference genomes for cyclostephanoid diatoms.</title>
        <authorList>
            <person name="Roberts W.R."/>
            <person name="Alverson A.J."/>
        </authorList>
    </citation>
    <scope>NUCLEOTIDE SEQUENCE [LARGE SCALE GENOMIC DNA]</scope>
    <source>
        <strain evidence="3 4">AJA276-08</strain>
    </source>
</reference>
<feature type="region of interest" description="Disordered" evidence="1">
    <location>
        <begin position="612"/>
        <end position="636"/>
    </location>
</feature>
<feature type="compositionally biased region" description="Low complexity" evidence="1">
    <location>
        <begin position="136"/>
        <end position="155"/>
    </location>
</feature>
<evidence type="ECO:0000313" key="4">
    <source>
        <dbReference type="Proteomes" id="UP001530315"/>
    </source>
</evidence>
<organism evidence="3 4">
    <name type="scientific">Stephanodiscus triporus</name>
    <dbReference type="NCBI Taxonomy" id="2934178"/>
    <lineage>
        <taxon>Eukaryota</taxon>
        <taxon>Sar</taxon>
        <taxon>Stramenopiles</taxon>
        <taxon>Ochrophyta</taxon>
        <taxon>Bacillariophyta</taxon>
        <taxon>Coscinodiscophyceae</taxon>
        <taxon>Thalassiosirophycidae</taxon>
        <taxon>Stephanodiscales</taxon>
        <taxon>Stephanodiscaceae</taxon>
        <taxon>Stephanodiscus</taxon>
    </lineage>
</organism>
<proteinExistence type="predicted"/>
<name>A0ABD3MEN5_9STRA</name>
<feature type="compositionally biased region" description="Basic and acidic residues" evidence="1">
    <location>
        <begin position="612"/>
        <end position="623"/>
    </location>
</feature>
<feature type="chain" id="PRO_5044847901" evidence="2">
    <location>
        <begin position="21"/>
        <end position="750"/>
    </location>
</feature>
<sequence length="750" mass="79929">MLLFFLLSTIIISTFPKVGGRTGGDRTTTTTTTTTFVHPLAIASARLRAGGIDELSKAINLGGLVIGGEYFGLSNVVVDHRGTLGTAAGGAGVKRGGTSSSSSSSSSEIGGDDKGGKIRGGGGGGVVADQNSGVGSATSSSSSSSASADHSKSFSSSSSSAAAAVAADDDDDGATTTTTTMDETSALDARLRSAYVLRRRRSQYDSASSSLSRHSRRLSSSIAATRVLDGRIRELRRRWSLVAPEHGTSSSAGPVRPVETVAVDVEVYRRRGGGGGGGGGGHASLGRIARRVPRFATLELDDEYDISPDVKSLRARMKNVIDGLRRAEEVDADLASPVDMEADGDEDVRPNETTFPSPPPSSGGAEGSCKTKAEPFAVADPTLGKIDPDFDPEKVPLLTLLFEIEKPSTGFVERAALSSLFQSSANEGGSSGRGDLGGGGRHLLPDERVIEALQHSLFCASFFESIRADIIPPSAHSNIDVAAFSQQRQKSVAWLSSEMEESFLPPPSVMAGEDTSRTDDAQLLCVIHCHEGELKVQLNDEYSLTVKLIEAGTAAAVGRSNPLDAGAAMTSNTETVISGSQSPRQLRTLCRALLLHSQSLYHDHCTKTHTRSTSDVEKLEEKPPAGFARKKKETKPPSPHILHSCVSLGCKFIFEKKVRAVISRLSRWLESDMYCKDKIVVEWLSLSFFNPHSRFVLLFRDVCFDVVIHGDALRLTHTSCTNGFRVVGFGSDLELECFLKLEFRRALQFN</sequence>
<evidence type="ECO:0000313" key="3">
    <source>
        <dbReference type="EMBL" id="KAL3762072.1"/>
    </source>
</evidence>